<reference evidence="1 2" key="1">
    <citation type="submission" date="2013-06" db="EMBL/GenBank/DDBJ databases">
        <authorList>
            <person name="Weinstock G."/>
            <person name="Sodergren E."/>
            <person name="Lobos E.A."/>
            <person name="Fulton L."/>
            <person name="Fulton R."/>
            <person name="Courtney L."/>
            <person name="Fronick C."/>
            <person name="O'Laughlin M."/>
            <person name="Godfrey J."/>
            <person name="Wilson R.M."/>
            <person name="Miner T."/>
            <person name="Farmer C."/>
            <person name="Delehaunty K."/>
            <person name="Cordes M."/>
            <person name="Minx P."/>
            <person name="Tomlinson C."/>
            <person name="Chen J."/>
            <person name="Wollam A."/>
            <person name="Pepin K.H."/>
            <person name="Bhonagiri V."/>
            <person name="Zhang X."/>
            <person name="Warren W."/>
            <person name="Mitreva M."/>
            <person name="Mardis E.R."/>
            <person name="Wilson R.K."/>
        </authorList>
    </citation>
    <scope>NUCLEOTIDE SEQUENCE [LARGE SCALE GENOMIC DNA]</scope>
    <source>
        <strain evidence="1 2">RP2S-4</strain>
    </source>
</reference>
<evidence type="ECO:0000313" key="2">
    <source>
        <dbReference type="Proteomes" id="UP000015750"/>
    </source>
</evidence>
<organism evidence="1 2">
    <name type="scientific">Enterococcus faecalis RP2S-4</name>
    <dbReference type="NCBI Taxonomy" id="1244145"/>
    <lineage>
        <taxon>Bacteria</taxon>
        <taxon>Bacillati</taxon>
        <taxon>Bacillota</taxon>
        <taxon>Bacilli</taxon>
        <taxon>Lactobacillales</taxon>
        <taxon>Enterococcaceae</taxon>
        <taxon>Enterococcus</taxon>
    </lineage>
</organism>
<comment type="caution">
    <text evidence="1">The sequence shown here is derived from an EMBL/GenBank/DDBJ whole genome shotgun (WGS) entry which is preliminary data.</text>
</comment>
<dbReference type="AlphaFoldDB" id="A0ABC9TME4"/>
<name>A0ABC9TME4_ENTFL</name>
<proteinExistence type="predicted"/>
<dbReference type="Proteomes" id="UP000015750">
    <property type="component" value="Unassembled WGS sequence"/>
</dbReference>
<dbReference type="EMBL" id="ATIR01000031">
    <property type="protein sequence ID" value="EPI09442.1"/>
    <property type="molecule type" value="Genomic_DNA"/>
</dbReference>
<accession>A0ABC9TME4</accession>
<gene>
    <name evidence="1" type="ORF">D358_01187</name>
</gene>
<sequence length="98" mass="11786">MVKNELEAVSLTIIKNYFLGIREIHFPIYQKQFKQIDLALFIKLADFMEKLTDFEKSRFLRGYLKDLERTLNSFESGEYSQTVQRMIRDMKKEVKKIV</sequence>
<evidence type="ECO:0000313" key="1">
    <source>
        <dbReference type="EMBL" id="EPI09442.1"/>
    </source>
</evidence>
<protein>
    <submittedName>
        <fullName evidence="1">Uncharacterized protein</fullName>
    </submittedName>
</protein>
<dbReference type="RefSeq" id="WP_016627229.1">
    <property type="nucleotide sequence ID" value="NZ_KE351861.1"/>
</dbReference>